<evidence type="ECO:0000259" key="4">
    <source>
        <dbReference type="PROSITE" id="PS50093"/>
    </source>
</evidence>
<dbReference type="RefSeq" id="WP_208262078.1">
    <property type="nucleotide sequence ID" value="NZ_JAGEOJ010000023.1"/>
</dbReference>
<name>A0A939PRY8_9ACTN</name>
<dbReference type="InterPro" id="IPR035986">
    <property type="entry name" value="PKD_dom_sf"/>
</dbReference>
<dbReference type="InterPro" id="IPR012938">
    <property type="entry name" value="Glc/Sorbosone_DH"/>
</dbReference>
<gene>
    <name evidence="5" type="ORF">J4573_43455</name>
</gene>
<dbReference type="InterPro" id="IPR011041">
    <property type="entry name" value="Quinoprot_gluc/sorb_DH_b-prop"/>
</dbReference>
<dbReference type="InterPro" id="IPR008979">
    <property type="entry name" value="Galactose-bd-like_sf"/>
</dbReference>
<dbReference type="AlphaFoldDB" id="A0A939PRY8"/>
<dbReference type="InterPro" id="IPR000421">
    <property type="entry name" value="FA58C"/>
</dbReference>
<dbReference type="PROSITE" id="PS50022">
    <property type="entry name" value="FA58C_3"/>
    <property type="match status" value="1"/>
</dbReference>
<dbReference type="InterPro" id="IPR013783">
    <property type="entry name" value="Ig-like_fold"/>
</dbReference>
<dbReference type="GO" id="GO:0005975">
    <property type="term" value="P:carbohydrate metabolic process"/>
    <property type="evidence" value="ECO:0007669"/>
    <property type="project" value="UniProtKB-ARBA"/>
</dbReference>
<feature type="domain" description="PKD" evidence="4">
    <location>
        <begin position="486"/>
        <end position="569"/>
    </location>
</feature>
<keyword evidence="6" id="KW-1185">Reference proteome</keyword>
<dbReference type="Pfam" id="PF22633">
    <property type="entry name" value="F5_F8_type_C_2"/>
    <property type="match status" value="1"/>
</dbReference>
<dbReference type="Pfam" id="PF18911">
    <property type="entry name" value="PKD_4"/>
    <property type="match status" value="1"/>
</dbReference>
<dbReference type="SMART" id="SM00089">
    <property type="entry name" value="PKD"/>
    <property type="match status" value="1"/>
</dbReference>
<evidence type="ECO:0000313" key="5">
    <source>
        <dbReference type="EMBL" id="MBO2454009.1"/>
    </source>
</evidence>
<dbReference type="InterPro" id="IPR000601">
    <property type="entry name" value="PKD_dom"/>
</dbReference>
<proteinExistence type="predicted"/>
<keyword evidence="2" id="KW-0732">Signal</keyword>
<evidence type="ECO:0000259" key="3">
    <source>
        <dbReference type="PROSITE" id="PS50022"/>
    </source>
</evidence>
<sequence length="886" mass="94015">MAAALSLALLGALLVAGIGMSRPAKAAVVLPANFQEKTVFSGLSQPTAVRFSPDGRVFVAEKSGLIKVFDSLTDTTPEIYADLRQQVFNGWDRGLLGLALHPNFPADPRVYVLYTYNGVIGGTYPRWPSADGSNDQCPDPPGANNEGCVVSGRVSVLSPAVQARAGALSTRAQAGPVTERVLVEDWCQQFSSHSIGTLAFGKDGKLYAGGGDGASFNYADWGQKNNACGDPPSPAGTPLTAPTGEGGALRAQDLRTAGDPATLDGTIIRIDPDTGAGAAGNPLPNGGVNVRRIIAYGLRNPYRFTMRPGTNEIWMGDVGYTTWEEINRLTEPFTTMRNFGWPCYEGAGRTPGYDAANLNICENLYSAGASAVTAPYFAYNHSAKVVPNEACGTGSSSSSGVQFYAGTTYPAQYRGALFFTDYSRNCVWAMKPGTDGLPDKTKIETFASGSGGIVDLQSGPNGDIFGVDIVNGRIVRYVYNGVNNPPVAVIKTDVTSGPTPLTVHFDGSTSSDADGNVPLTYAWDLDGDGAYDDSADAKPTFTYPTKGRVTVGLKVTDTRGASDTTTASIVAGSTPPTATITTPTSDLTWKVGDKIDFAGTGTDAEDGTLSGDSLSWKIIMHHCPSDCHEHVITGQNGETGSFTAPDHEYPSWIELRLTATDSDGLTDTKSVELHPKTTKVTLASNPPGIPLTLLENTQAAPFTGTTITGSTVSISAPTQTQIVGDKAYEFVGWSDGGASAHNIVANADATLTANYRLKTNLALNHSIKVSSFEKAGLEGAKAVDGSTITRWSSAFTDPQWIEVDLGSVRKAGYVLLRWEAAYGKEYKIQTSTGGGVWTDVHHRTNGDGGIDVIPFTQRDARWVRMYGIKRSTQWGYSLWEMEVFDR</sequence>
<dbReference type="PROSITE" id="PS50093">
    <property type="entry name" value="PKD"/>
    <property type="match status" value="1"/>
</dbReference>
<dbReference type="SUPFAM" id="SSF49299">
    <property type="entry name" value="PKD domain"/>
    <property type="match status" value="1"/>
</dbReference>
<organism evidence="5 6">
    <name type="scientific">Actinomadura barringtoniae</name>
    <dbReference type="NCBI Taxonomy" id="1427535"/>
    <lineage>
        <taxon>Bacteria</taxon>
        <taxon>Bacillati</taxon>
        <taxon>Actinomycetota</taxon>
        <taxon>Actinomycetes</taxon>
        <taxon>Streptosporangiales</taxon>
        <taxon>Thermomonosporaceae</taxon>
        <taxon>Actinomadura</taxon>
    </lineage>
</organism>
<protein>
    <submittedName>
        <fullName evidence="5">PQQ-dependent sugar dehydrogenase</fullName>
    </submittedName>
</protein>
<reference evidence="5" key="1">
    <citation type="submission" date="2021-03" db="EMBL/GenBank/DDBJ databases">
        <authorList>
            <person name="Kanchanasin P."/>
            <person name="Saeng-In P."/>
            <person name="Phongsopitanun W."/>
            <person name="Yuki M."/>
            <person name="Kudo T."/>
            <person name="Ohkuma M."/>
            <person name="Tanasupawat S."/>
        </authorList>
    </citation>
    <scope>NUCLEOTIDE SEQUENCE</scope>
    <source>
        <strain evidence="5">GKU 128</strain>
    </source>
</reference>
<evidence type="ECO:0000256" key="2">
    <source>
        <dbReference type="SAM" id="SignalP"/>
    </source>
</evidence>
<dbReference type="Gene3D" id="2.60.40.10">
    <property type="entry name" value="Immunoglobulins"/>
    <property type="match status" value="1"/>
</dbReference>
<dbReference type="Proteomes" id="UP000669179">
    <property type="component" value="Unassembled WGS sequence"/>
</dbReference>
<dbReference type="EMBL" id="JAGEOJ010000023">
    <property type="protein sequence ID" value="MBO2454009.1"/>
    <property type="molecule type" value="Genomic_DNA"/>
</dbReference>
<feature type="domain" description="F5/8 type C" evidence="3">
    <location>
        <begin position="750"/>
        <end position="886"/>
    </location>
</feature>
<dbReference type="SUPFAM" id="SSF50952">
    <property type="entry name" value="Soluble quinoprotein glucose dehydrogenase"/>
    <property type="match status" value="1"/>
</dbReference>
<feature type="chain" id="PRO_5037966214" evidence="2">
    <location>
        <begin position="27"/>
        <end position="886"/>
    </location>
</feature>
<dbReference type="InterPro" id="IPR011042">
    <property type="entry name" value="6-blade_b-propeller_TolB-like"/>
</dbReference>
<dbReference type="PANTHER" id="PTHR19328:SF13">
    <property type="entry name" value="HIPL1 PROTEIN"/>
    <property type="match status" value="1"/>
</dbReference>
<dbReference type="Gene3D" id="2.60.120.260">
    <property type="entry name" value="Galactose-binding domain-like"/>
    <property type="match status" value="1"/>
</dbReference>
<feature type="region of interest" description="Disordered" evidence="1">
    <location>
        <begin position="225"/>
        <end position="245"/>
    </location>
</feature>
<dbReference type="Pfam" id="PF07995">
    <property type="entry name" value="GSDH"/>
    <property type="match status" value="2"/>
</dbReference>
<feature type="signal peptide" evidence="2">
    <location>
        <begin position="1"/>
        <end position="26"/>
    </location>
</feature>
<evidence type="ECO:0000256" key="1">
    <source>
        <dbReference type="SAM" id="MobiDB-lite"/>
    </source>
</evidence>
<dbReference type="PANTHER" id="PTHR19328">
    <property type="entry name" value="HEDGEHOG-INTERACTING PROTEIN"/>
    <property type="match status" value="1"/>
</dbReference>
<dbReference type="Gene3D" id="2.120.10.30">
    <property type="entry name" value="TolB, C-terminal domain"/>
    <property type="match status" value="1"/>
</dbReference>
<dbReference type="InterPro" id="IPR022409">
    <property type="entry name" value="PKD/Chitinase_dom"/>
</dbReference>
<evidence type="ECO:0000313" key="6">
    <source>
        <dbReference type="Proteomes" id="UP000669179"/>
    </source>
</evidence>
<dbReference type="CDD" id="cd00146">
    <property type="entry name" value="PKD"/>
    <property type="match status" value="1"/>
</dbReference>
<dbReference type="SUPFAM" id="SSF49785">
    <property type="entry name" value="Galactose-binding domain-like"/>
    <property type="match status" value="1"/>
</dbReference>
<accession>A0A939PRY8</accession>
<comment type="caution">
    <text evidence="5">The sequence shown here is derived from an EMBL/GenBank/DDBJ whole genome shotgun (WGS) entry which is preliminary data.</text>
</comment>